<dbReference type="PANTHER" id="PTHR43441:SF10">
    <property type="entry name" value="ACETYLTRANSFERASE"/>
    <property type="match status" value="1"/>
</dbReference>
<dbReference type="Pfam" id="PF13302">
    <property type="entry name" value="Acetyltransf_3"/>
    <property type="match status" value="1"/>
</dbReference>
<evidence type="ECO:0000313" key="3">
    <source>
        <dbReference type="Proteomes" id="UP000199202"/>
    </source>
</evidence>
<dbReference type="EMBL" id="FNDJ01000010">
    <property type="protein sequence ID" value="SDJ45828.1"/>
    <property type="molecule type" value="Genomic_DNA"/>
</dbReference>
<dbReference type="Proteomes" id="UP000199202">
    <property type="component" value="Unassembled WGS sequence"/>
</dbReference>
<dbReference type="RefSeq" id="WP_090934815.1">
    <property type="nucleotide sequence ID" value="NZ_FNDJ01000010.1"/>
</dbReference>
<dbReference type="OrthoDB" id="2061990at2"/>
<organism evidence="2 3">
    <name type="scientific">Nonomuraea jiangxiensis</name>
    <dbReference type="NCBI Taxonomy" id="633440"/>
    <lineage>
        <taxon>Bacteria</taxon>
        <taxon>Bacillati</taxon>
        <taxon>Actinomycetota</taxon>
        <taxon>Actinomycetes</taxon>
        <taxon>Streptosporangiales</taxon>
        <taxon>Streptosporangiaceae</taxon>
        <taxon>Nonomuraea</taxon>
    </lineage>
</organism>
<sequence>MPPLIPPVIAPGSLSNAPQPVMTAGPDLLLRPWSPADAPMIVDAFRDPATRLWHGRSVDTIAEAEELIQRYIRGWRTESSASWALTTTAGEVLGRVALRGIDLEWGIAEVAYWMRAAARGRGAAPAGVLALSQWAFGVGVHRLLLNHSTRNTASCRVAEKAGFALEGISRSAVPHADGWHDMHAHALISPL</sequence>
<dbReference type="AlphaFoldDB" id="A0A1G8TW87"/>
<proteinExistence type="predicted"/>
<dbReference type="GO" id="GO:0005737">
    <property type="term" value="C:cytoplasm"/>
    <property type="evidence" value="ECO:0007669"/>
    <property type="project" value="TreeGrafter"/>
</dbReference>
<keyword evidence="2" id="KW-0808">Transferase</keyword>
<evidence type="ECO:0000259" key="1">
    <source>
        <dbReference type="PROSITE" id="PS51186"/>
    </source>
</evidence>
<dbReference type="InterPro" id="IPR051908">
    <property type="entry name" value="Ribosomal_N-acetyltransferase"/>
</dbReference>
<keyword evidence="3" id="KW-1185">Reference proteome</keyword>
<name>A0A1G8TW87_9ACTN</name>
<dbReference type="PANTHER" id="PTHR43441">
    <property type="entry name" value="RIBOSOMAL-PROTEIN-SERINE ACETYLTRANSFERASE"/>
    <property type="match status" value="1"/>
</dbReference>
<gene>
    <name evidence="2" type="ORF">SAMN05421869_110309</name>
</gene>
<dbReference type="InterPro" id="IPR016181">
    <property type="entry name" value="Acyl_CoA_acyltransferase"/>
</dbReference>
<accession>A0A1G8TW87</accession>
<dbReference type="STRING" id="633440.SAMN05421869_110309"/>
<evidence type="ECO:0000313" key="2">
    <source>
        <dbReference type="EMBL" id="SDJ45828.1"/>
    </source>
</evidence>
<reference evidence="2 3" key="1">
    <citation type="submission" date="2016-10" db="EMBL/GenBank/DDBJ databases">
        <authorList>
            <person name="de Groot N.N."/>
        </authorList>
    </citation>
    <scope>NUCLEOTIDE SEQUENCE [LARGE SCALE GENOMIC DNA]</scope>
    <source>
        <strain evidence="2 3">CGMCC 4.6533</strain>
    </source>
</reference>
<dbReference type="InterPro" id="IPR000182">
    <property type="entry name" value="GNAT_dom"/>
</dbReference>
<protein>
    <submittedName>
        <fullName evidence="2">Protein N-acetyltransferase, RimJ/RimL family</fullName>
    </submittedName>
</protein>
<dbReference type="PROSITE" id="PS51186">
    <property type="entry name" value="GNAT"/>
    <property type="match status" value="1"/>
</dbReference>
<dbReference type="GO" id="GO:1990189">
    <property type="term" value="F:protein N-terminal-serine acetyltransferase activity"/>
    <property type="evidence" value="ECO:0007669"/>
    <property type="project" value="TreeGrafter"/>
</dbReference>
<dbReference type="GO" id="GO:0008999">
    <property type="term" value="F:protein-N-terminal-alanine acetyltransferase activity"/>
    <property type="evidence" value="ECO:0007669"/>
    <property type="project" value="TreeGrafter"/>
</dbReference>
<dbReference type="SUPFAM" id="SSF55729">
    <property type="entry name" value="Acyl-CoA N-acyltransferases (Nat)"/>
    <property type="match status" value="1"/>
</dbReference>
<feature type="domain" description="N-acetyltransferase" evidence="1">
    <location>
        <begin position="28"/>
        <end position="185"/>
    </location>
</feature>
<dbReference type="Gene3D" id="3.40.630.30">
    <property type="match status" value="1"/>
</dbReference>